<dbReference type="Pfam" id="PF00931">
    <property type="entry name" value="NB-ARC"/>
    <property type="match status" value="1"/>
</dbReference>
<sequence>MEFASSSSKLPRKYDVLISFTGEDIRRKFVSHLDSVLSSVGLTTFLQHDNAVQPKHIQEPILNLCRVAIVVFTETYSQSACCLHQLQQIIEWHETYGRHVLPVYYEIQPSDVRLQKGDFGKAFIETAHQTFSAQELEHGMSRWSHAITKAANFFGWDDCNYRSDAELVDTIVKSVLNLPVLSVTKFPVELQSLAEEVIQIIKNKSTGLCRIGICGMGGSGKTTLAKAIYSQIHGTFVEKSFIEDISEVSQTRGHVNLQRQFLSDVLKTKVEIHNVEMGRSMILERLYRKRVLIVLDDVNEHCPLDIWESRGWFGEGSVIIITTRDEDLLRKHEVRSVFRIDLMNENQSLELLSWHAFREAKPKTEYIDLAKRVVARCGGLPLALEVIGSSLFERTKEEWKTVVSKLDNIPQHEVLQKLKISFDSLHNQMEKDLFLDVCCFFVGKGKAYVRKILNGCGVDADSGIRVLIERNLIKVKKKNRLGVHPLLRKMGREVILEISRKEPRNKNQLWLDKDMHHALLENTLFSSQENKIIHRWPIERDLFVRYPPFEISVRLTLVNLTRDSEFHPKKLKWISRQGFPTEYLPSELYLHDAIVIDLKYNLLRFFWKEPQVLVSLKVLNLSHSMYLTETPHFSRLPSLEQLILKDCPRLRQVHESIGCLCNLTLLNVKDCTSLNNLPKEIYRLKSLKTLILSGCSKISLIEKDIGQMESLITLITENTAVKQVPFSIVSSKCIGRISLYYFDGLLYNLFPSIIRCWMSQTMNPLSYIHSFCMDKEHNSGDDIIPLFNTLANLRSVLVQCDTDFHYLSK</sequence>
<reference evidence="6" key="2">
    <citation type="submission" date="2025-08" db="UniProtKB">
        <authorList>
            <consortium name="RefSeq"/>
        </authorList>
    </citation>
    <scope>IDENTIFICATION</scope>
    <source>
        <tissue evidence="6">Leaf</tissue>
    </source>
</reference>
<dbReference type="InterPro" id="IPR044974">
    <property type="entry name" value="Disease_R_plants"/>
</dbReference>
<dbReference type="InterPro" id="IPR032675">
    <property type="entry name" value="LRR_dom_sf"/>
</dbReference>
<name>A0A3Q0FCY1_VIGRR</name>
<dbReference type="AlphaFoldDB" id="A0A3Q0FCY1"/>
<evidence type="ECO:0000256" key="3">
    <source>
        <dbReference type="ARBA" id="ARBA00022821"/>
    </source>
</evidence>
<keyword evidence="5" id="KW-1185">Reference proteome</keyword>
<organism evidence="5 6">
    <name type="scientific">Vigna radiata var. radiata</name>
    <name type="common">Mung bean</name>
    <name type="synonym">Phaseolus aureus</name>
    <dbReference type="NCBI Taxonomy" id="3916"/>
    <lineage>
        <taxon>Eukaryota</taxon>
        <taxon>Viridiplantae</taxon>
        <taxon>Streptophyta</taxon>
        <taxon>Embryophyta</taxon>
        <taxon>Tracheophyta</taxon>
        <taxon>Spermatophyta</taxon>
        <taxon>Magnoliopsida</taxon>
        <taxon>eudicotyledons</taxon>
        <taxon>Gunneridae</taxon>
        <taxon>Pentapetalae</taxon>
        <taxon>rosids</taxon>
        <taxon>fabids</taxon>
        <taxon>Fabales</taxon>
        <taxon>Fabaceae</taxon>
        <taxon>Papilionoideae</taxon>
        <taxon>50 kb inversion clade</taxon>
        <taxon>NPAAA clade</taxon>
        <taxon>indigoferoid/millettioid clade</taxon>
        <taxon>Phaseoleae</taxon>
        <taxon>Vigna</taxon>
    </lineage>
</organism>
<protein>
    <submittedName>
        <fullName evidence="6">TMV resistance protein N</fullName>
    </submittedName>
</protein>
<dbReference type="SMART" id="SM00255">
    <property type="entry name" value="TIR"/>
    <property type="match status" value="1"/>
</dbReference>
<dbReference type="Proteomes" id="UP000087766">
    <property type="component" value="Chromosome 9"/>
</dbReference>
<dbReference type="Pfam" id="PF01582">
    <property type="entry name" value="TIR"/>
    <property type="match status" value="1"/>
</dbReference>
<dbReference type="SUPFAM" id="SSF52058">
    <property type="entry name" value="L domain-like"/>
    <property type="match status" value="1"/>
</dbReference>
<dbReference type="RefSeq" id="XP_022641633.1">
    <property type="nucleotide sequence ID" value="XM_022785912.1"/>
</dbReference>
<accession>A0A3Q0FCY1</accession>
<keyword evidence="1" id="KW-0433">Leucine-rich repeat</keyword>
<dbReference type="GeneID" id="106773331"/>
<dbReference type="Gene3D" id="3.40.50.10140">
    <property type="entry name" value="Toll/interleukin-1 receptor homology (TIR) domain"/>
    <property type="match status" value="1"/>
</dbReference>
<dbReference type="SUPFAM" id="SSF52540">
    <property type="entry name" value="P-loop containing nucleoside triphosphate hydrolases"/>
    <property type="match status" value="1"/>
</dbReference>
<evidence type="ECO:0000313" key="6">
    <source>
        <dbReference type="RefSeq" id="XP_022641633.1"/>
    </source>
</evidence>
<proteinExistence type="predicted"/>
<dbReference type="PANTHER" id="PTHR11017:SF560">
    <property type="entry name" value="RESISTANCE PROTEIN (TIR-NBS-LRR CLASS), PUTATIVE-RELATED"/>
    <property type="match status" value="1"/>
</dbReference>
<dbReference type="InterPro" id="IPR002182">
    <property type="entry name" value="NB-ARC"/>
</dbReference>
<dbReference type="InterPro" id="IPR035897">
    <property type="entry name" value="Toll_tir_struct_dom_sf"/>
</dbReference>
<gene>
    <name evidence="6" type="primary">LOC106773331</name>
</gene>
<dbReference type="InterPro" id="IPR036390">
    <property type="entry name" value="WH_DNA-bd_sf"/>
</dbReference>
<dbReference type="InterPro" id="IPR000157">
    <property type="entry name" value="TIR_dom"/>
</dbReference>
<dbReference type="KEGG" id="vra:106773331"/>
<dbReference type="InterPro" id="IPR058192">
    <property type="entry name" value="WHD_ROQ1-like"/>
</dbReference>
<dbReference type="GO" id="GO:0043531">
    <property type="term" value="F:ADP binding"/>
    <property type="evidence" value="ECO:0007669"/>
    <property type="project" value="InterPro"/>
</dbReference>
<evidence type="ECO:0000256" key="1">
    <source>
        <dbReference type="ARBA" id="ARBA00022614"/>
    </source>
</evidence>
<evidence type="ECO:0000259" key="4">
    <source>
        <dbReference type="PROSITE" id="PS50104"/>
    </source>
</evidence>
<dbReference type="InterPro" id="IPR042197">
    <property type="entry name" value="Apaf_helical"/>
</dbReference>
<reference evidence="5" key="1">
    <citation type="journal article" date="2014" name="Nat. Commun.">
        <title>Genome sequence of mungbean and insights into evolution within Vigna species.</title>
        <authorList>
            <person name="Kang Y.J."/>
            <person name="Kim S.K."/>
            <person name="Kim M.Y."/>
            <person name="Lestari P."/>
            <person name="Kim K.H."/>
            <person name="Ha B.K."/>
            <person name="Jun T.H."/>
            <person name="Hwang W.J."/>
            <person name="Lee T."/>
            <person name="Lee J."/>
            <person name="Shim S."/>
            <person name="Yoon M.Y."/>
            <person name="Jang Y.E."/>
            <person name="Han K.S."/>
            <person name="Taeprayoon P."/>
            <person name="Yoon N."/>
            <person name="Somta P."/>
            <person name="Tanya P."/>
            <person name="Kim K.S."/>
            <person name="Gwag J.G."/>
            <person name="Moon J.K."/>
            <person name="Lee Y.H."/>
            <person name="Park B.S."/>
            <person name="Bombarely A."/>
            <person name="Doyle J.J."/>
            <person name="Jackson S.A."/>
            <person name="Schafleitner R."/>
            <person name="Srinives P."/>
            <person name="Varshney R.K."/>
            <person name="Lee S.H."/>
        </authorList>
    </citation>
    <scope>NUCLEOTIDE SEQUENCE [LARGE SCALE GENOMIC DNA]</scope>
    <source>
        <strain evidence="5">cv. VC1973A</strain>
    </source>
</reference>
<dbReference type="PANTHER" id="PTHR11017">
    <property type="entry name" value="LEUCINE-RICH REPEAT-CONTAINING PROTEIN"/>
    <property type="match status" value="1"/>
</dbReference>
<dbReference type="PROSITE" id="PS50104">
    <property type="entry name" value="TIR"/>
    <property type="match status" value="1"/>
</dbReference>
<evidence type="ECO:0000313" key="5">
    <source>
        <dbReference type="Proteomes" id="UP000087766"/>
    </source>
</evidence>
<dbReference type="GO" id="GO:0007165">
    <property type="term" value="P:signal transduction"/>
    <property type="evidence" value="ECO:0007669"/>
    <property type="project" value="InterPro"/>
</dbReference>
<dbReference type="SUPFAM" id="SSF46785">
    <property type="entry name" value="Winged helix' DNA-binding domain"/>
    <property type="match status" value="1"/>
</dbReference>
<dbReference type="GO" id="GO:0006952">
    <property type="term" value="P:defense response"/>
    <property type="evidence" value="ECO:0007669"/>
    <property type="project" value="UniProtKB-KW"/>
</dbReference>
<dbReference type="PRINTS" id="PR00364">
    <property type="entry name" value="DISEASERSIST"/>
</dbReference>
<dbReference type="SMART" id="SM00382">
    <property type="entry name" value="AAA"/>
    <property type="match status" value="1"/>
</dbReference>
<dbReference type="Gene3D" id="1.10.8.430">
    <property type="entry name" value="Helical domain of apoptotic protease-activating factors"/>
    <property type="match status" value="1"/>
</dbReference>
<dbReference type="Gene3D" id="3.40.50.300">
    <property type="entry name" value="P-loop containing nucleotide triphosphate hydrolases"/>
    <property type="match status" value="1"/>
</dbReference>
<dbReference type="SUPFAM" id="SSF52200">
    <property type="entry name" value="Toll/Interleukin receptor TIR domain"/>
    <property type="match status" value="1"/>
</dbReference>
<keyword evidence="3" id="KW-0611">Plant defense</keyword>
<dbReference type="InterPro" id="IPR027417">
    <property type="entry name" value="P-loop_NTPase"/>
</dbReference>
<evidence type="ECO:0000256" key="2">
    <source>
        <dbReference type="ARBA" id="ARBA00022737"/>
    </source>
</evidence>
<feature type="domain" description="TIR" evidence="4">
    <location>
        <begin position="12"/>
        <end position="179"/>
    </location>
</feature>
<dbReference type="Pfam" id="PF23282">
    <property type="entry name" value="WHD_ROQ1"/>
    <property type="match status" value="1"/>
</dbReference>
<dbReference type="InterPro" id="IPR003593">
    <property type="entry name" value="AAA+_ATPase"/>
</dbReference>
<dbReference type="OrthoDB" id="1901675at2759"/>
<keyword evidence="2" id="KW-0677">Repeat</keyword>
<dbReference type="Gene3D" id="3.80.10.10">
    <property type="entry name" value="Ribonuclease Inhibitor"/>
    <property type="match status" value="1"/>
</dbReference>